<dbReference type="EMBL" id="QMEB01000170">
    <property type="protein sequence ID" value="NMG21514.1"/>
    <property type="molecule type" value="Genomic_DNA"/>
</dbReference>
<dbReference type="SUPFAM" id="SSF140869">
    <property type="entry name" value="GUN4-like"/>
    <property type="match status" value="1"/>
</dbReference>
<evidence type="ECO:0000259" key="2">
    <source>
        <dbReference type="Pfam" id="PF05419"/>
    </source>
</evidence>
<dbReference type="PANTHER" id="PTHR34800:SF1">
    <property type="entry name" value="TETRAPYRROLE-BINDING PROTEIN, CHLOROPLASTIC"/>
    <property type="match status" value="1"/>
</dbReference>
<evidence type="ECO:0000313" key="4">
    <source>
        <dbReference type="Proteomes" id="UP000718564"/>
    </source>
</evidence>
<sequence>MRQEIEELPDISTLPPEKQSEQNDLPSEKGVDYTRLRDLLAGGKWKEANQETLAVMLKASGREKDRYLDVESIENFPCTDLRTIDQLWVKYSNERFGFSVQKRIWKSVGGKPDANYETWEKFGDRVGWRKGMFTKQWQDYEKLTFSTNAPWGHLPFTPCDWVGAVREFEISRGGMRVLFSRVTTCSIEVKYYFSNLNLGIESPNLTP</sequence>
<dbReference type="Gene3D" id="1.10.10.1770">
    <property type="entry name" value="Gun4-like"/>
    <property type="match status" value="1"/>
</dbReference>
<reference evidence="3 4" key="1">
    <citation type="submission" date="2018-06" db="EMBL/GenBank/DDBJ databases">
        <title>Comparative genomics of Brasilonema spp. strains.</title>
        <authorList>
            <person name="Alvarenga D.O."/>
            <person name="Fiore M.F."/>
            <person name="Varani A.M."/>
        </authorList>
    </citation>
    <scope>NUCLEOTIDE SEQUENCE [LARGE SCALE GENOMIC DNA]</scope>
    <source>
        <strain evidence="3 4">SPC951</strain>
    </source>
</reference>
<dbReference type="Proteomes" id="UP000718564">
    <property type="component" value="Unassembled WGS sequence"/>
</dbReference>
<dbReference type="Gene3D" id="1.25.40.620">
    <property type="match status" value="1"/>
</dbReference>
<dbReference type="InterPro" id="IPR008629">
    <property type="entry name" value="GUN4-like"/>
</dbReference>
<evidence type="ECO:0000256" key="1">
    <source>
        <dbReference type="SAM" id="MobiDB-lite"/>
    </source>
</evidence>
<dbReference type="PANTHER" id="PTHR34800">
    <property type="entry name" value="TETRAPYRROLE-BINDING PROTEIN, CHLOROPLASTIC"/>
    <property type="match status" value="1"/>
</dbReference>
<feature type="domain" description="GUN4-like" evidence="2">
    <location>
        <begin position="27"/>
        <end position="157"/>
    </location>
</feature>
<evidence type="ECO:0000313" key="3">
    <source>
        <dbReference type="EMBL" id="NMG21514.1"/>
    </source>
</evidence>
<name>A0ABX1PB33_9CYAN</name>
<organism evidence="3 4">
    <name type="scientific">Brasilonema bromeliae SPC951</name>
    <dbReference type="NCBI Taxonomy" id="385972"/>
    <lineage>
        <taxon>Bacteria</taxon>
        <taxon>Bacillati</taxon>
        <taxon>Cyanobacteriota</taxon>
        <taxon>Cyanophyceae</taxon>
        <taxon>Nostocales</taxon>
        <taxon>Scytonemataceae</taxon>
        <taxon>Brasilonema</taxon>
        <taxon>Bromeliae group (in: Brasilonema)</taxon>
    </lineage>
</organism>
<gene>
    <name evidence="3" type="ORF">DP116_19495</name>
</gene>
<protein>
    <recommendedName>
        <fullName evidence="2">GUN4-like domain-containing protein</fullName>
    </recommendedName>
</protein>
<proteinExistence type="predicted"/>
<dbReference type="Pfam" id="PF05419">
    <property type="entry name" value="GUN4"/>
    <property type="match status" value="1"/>
</dbReference>
<dbReference type="InterPro" id="IPR037215">
    <property type="entry name" value="GUN4-like_sf"/>
</dbReference>
<dbReference type="CDD" id="cd16383">
    <property type="entry name" value="GUN4"/>
    <property type="match status" value="1"/>
</dbReference>
<comment type="caution">
    <text evidence="3">The sequence shown here is derived from an EMBL/GenBank/DDBJ whole genome shotgun (WGS) entry which is preliminary data.</text>
</comment>
<feature type="region of interest" description="Disordered" evidence="1">
    <location>
        <begin position="1"/>
        <end position="29"/>
    </location>
</feature>
<keyword evidence="4" id="KW-1185">Reference proteome</keyword>
<feature type="compositionally biased region" description="Basic and acidic residues" evidence="1">
    <location>
        <begin position="18"/>
        <end position="29"/>
    </location>
</feature>
<accession>A0ABX1PB33</accession>